<name>A0A3A6TX91_9GAMM</name>
<accession>A0A3A6TX91</accession>
<evidence type="ECO:0000313" key="3">
    <source>
        <dbReference type="Proteomes" id="UP000273022"/>
    </source>
</evidence>
<evidence type="ECO:0000256" key="1">
    <source>
        <dbReference type="SAM" id="Phobius"/>
    </source>
</evidence>
<gene>
    <name evidence="2" type="ORF">D5R81_09660</name>
</gene>
<keyword evidence="1" id="KW-0812">Transmembrane</keyword>
<organism evidence="2 3">
    <name type="scientific">Parashewanella spongiae</name>
    <dbReference type="NCBI Taxonomy" id="342950"/>
    <lineage>
        <taxon>Bacteria</taxon>
        <taxon>Pseudomonadati</taxon>
        <taxon>Pseudomonadota</taxon>
        <taxon>Gammaproteobacteria</taxon>
        <taxon>Alteromonadales</taxon>
        <taxon>Shewanellaceae</taxon>
        <taxon>Parashewanella</taxon>
    </lineage>
</organism>
<dbReference type="EMBL" id="QYYH01000050">
    <property type="protein sequence ID" value="RJY16346.1"/>
    <property type="molecule type" value="Genomic_DNA"/>
</dbReference>
<proteinExistence type="predicted"/>
<keyword evidence="1" id="KW-0472">Membrane</keyword>
<comment type="caution">
    <text evidence="2">The sequence shown here is derived from an EMBL/GenBank/DDBJ whole genome shotgun (WGS) entry which is preliminary data.</text>
</comment>
<dbReference type="RefSeq" id="WP_121853437.1">
    <property type="nucleotide sequence ID" value="NZ_CP037952.1"/>
</dbReference>
<keyword evidence="3" id="KW-1185">Reference proteome</keyword>
<keyword evidence="1" id="KW-1133">Transmembrane helix</keyword>
<feature type="transmembrane region" description="Helical" evidence="1">
    <location>
        <begin position="12"/>
        <end position="31"/>
    </location>
</feature>
<dbReference type="OrthoDB" id="129082at2"/>
<sequence length="120" mass="13351">MSFRFITPTIHGILDYTAALALIIAPFMLPIRTDSEFVHWFSIAAGIGLITYSLFTDYRFSMKGVFSYKNHLLLDMTASIAFIVLAFLHQGSMLTFSYCLIMGGGVLVVIGLSKNQQTND</sequence>
<protein>
    <recommendedName>
        <fullName evidence="4">Transporter</fullName>
    </recommendedName>
</protein>
<feature type="transmembrane region" description="Helical" evidence="1">
    <location>
        <begin position="37"/>
        <end position="60"/>
    </location>
</feature>
<reference evidence="2 3" key="1">
    <citation type="submission" date="2018-09" db="EMBL/GenBank/DDBJ databases">
        <title>Phylogeny of the Shewanellaceae, and recommendation for two new genera, Pseudoshewanella and Parashewanella.</title>
        <authorList>
            <person name="Wang G."/>
        </authorList>
    </citation>
    <scope>NUCLEOTIDE SEQUENCE [LARGE SCALE GENOMIC DNA]</scope>
    <source>
        <strain evidence="2 3">KCTC 22492</strain>
    </source>
</reference>
<evidence type="ECO:0008006" key="4">
    <source>
        <dbReference type="Google" id="ProtNLM"/>
    </source>
</evidence>
<evidence type="ECO:0000313" key="2">
    <source>
        <dbReference type="EMBL" id="RJY16346.1"/>
    </source>
</evidence>
<feature type="transmembrane region" description="Helical" evidence="1">
    <location>
        <begin position="95"/>
        <end position="113"/>
    </location>
</feature>
<dbReference type="AlphaFoldDB" id="A0A3A6TX91"/>
<feature type="transmembrane region" description="Helical" evidence="1">
    <location>
        <begin position="72"/>
        <end position="89"/>
    </location>
</feature>
<dbReference type="Proteomes" id="UP000273022">
    <property type="component" value="Unassembled WGS sequence"/>
</dbReference>